<organism evidence="1 2">
    <name type="scientific">Canavalia gladiata</name>
    <name type="common">Sword bean</name>
    <name type="synonym">Dolichos gladiatus</name>
    <dbReference type="NCBI Taxonomy" id="3824"/>
    <lineage>
        <taxon>Eukaryota</taxon>
        <taxon>Viridiplantae</taxon>
        <taxon>Streptophyta</taxon>
        <taxon>Embryophyta</taxon>
        <taxon>Tracheophyta</taxon>
        <taxon>Spermatophyta</taxon>
        <taxon>Magnoliopsida</taxon>
        <taxon>eudicotyledons</taxon>
        <taxon>Gunneridae</taxon>
        <taxon>Pentapetalae</taxon>
        <taxon>rosids</taxon>
        <taxon>fabids</taxon>
        <taxon>Fabales</taxon>
        <taxon>Fabaceae</taxon>
        <taxon>Papilionoideae</taxon>
        <taxon>50 kb inversion clade</taxon>
        <taxon>NPAAA clade</taxon>
        <taxon>indigoferoid/millettioid clade</taxon>
        <taxon>Phaseoleae</taxon>
        <taxon>Canavalia</taxon>
    </lineage>
</organism>
<evidence type="ECO:0000313" key="2">
    <source>
        <dbReference type="Proteomes" id="UP001367508"/>
    </source>
</evidence>
<keyword evidence="2" id="KW-1185">Reference proteome</keyword>
<proteinExistence type="predicted"/>
<evidence type="ECO:0000313" key="1">
    <source>
        <dbReference type="EMBL" id="KAK7338303.1"/>
    </source>
</evidence>
<protein>
    <submittedName>
        <fullName evidence="1">Uncharacterized protein</fullName>
    </submittedName>
</protein>
<comment type="caution">
    <text evidence="1">The sequence shown here is derived from an EMBL/GenBank/DDBJ whole genome shotgun (WGS) entry which is preliminary data.</text>
</comment>
<sequence>MTILNPGSSIQVCTTAEPFIPLCVHRYSLPKPFVFLSEVINLNFKSTWSSSSSSTFSSFPPLMFLVAKNSSLVLAKLPLATSNLISSLISLPLFLYLRGSFVVKAWLYYGKQNKVSERPNMMCERSGVGLGWPLPNSKAT</sequence>
<name>A0AAN9LRL6_CANGL</name>
<gene>
    <name evidence="1" type="ORF">VNO77_18908</name>
</gene>
<dbReference type="EMBL" id="JAYMYQ010000004">
    <property type="protein sequence ID" value="KAK7338303.1"/>
    <property type="molecule type" value="Genomic_DNA"/>
</dbReference>
<accession>A0AAN9LRL6</accession>
<reference evidence="1 2" key="1">
    <citation type="submission" date="2024-01" db="EMBL/GenBank/DDBJ databases">
        <title>The genomes of 5 underutilized Papilionoideae crops provide insights into root nodulation and disease resistanc.</title>
        <authorList>
            <person name="Jiang F."/>
        </authorList>
    </citation>
    <scope>NUCLEOTIDE SEQUENCE [LARGE SCALE GENOMIC DNA]</scope>
    <source>
        <strain evidence="1">LVBAO_FW01</strain>
        <tissue evidence="1">Leaves</tissue>
    </source>
</reference>
<dbReference type="Proteomes" id="UP001367508">
    <property type="component" value="Unassembled WGS sequence"/>
</dbReference>
<dbReference type="AlphaFoldDB" id="A0AAN9LRL6"/>